<feature type="domain" description="Rhodanese" evidence="1">
    <location>
        <begin position="12"/>
        <end position="110"/>
    </location>
</feature>
<dbReference type="InterPro" id="IPR036873">
    <property type="entry name" value="Rhodanese-like_dom_sf"/>
</dbReference>
<dbReference type="PANTHER" id="PTHR44086">
    <property type="entry name" value="THIOSULFATE SULFURTRANSFERASE RDL2, MITOCHONDRIAL-RELATED"/>
    <property type="match status" value="1"/>
</dbReference>
<dbReference type="Gene3D" id="3.40.250.10">
    <property type="entry name" value="Rhodanese-like domain"/>
    <property type="match status" value="1"/>
</dbReference>
<dbReference type="EMBL" id="LR899010">
    <property type="protein sequence ID" value="CAD7080637.1"/>
    <property type="molecule type" value="Genomic_DNA"/>
</dbReference>
<dbReference type="InParanoid" id="A0A7R8UHH7"/>
<evidence type="ECO:0000313" key="2">
    <source>
        <dbReference type="EMBL" id="CAD7080637.1"/>
    </source>
</evidence>
<name>A0A7R8UHH7_HERIL</name>
<accession>A0A7R8UHH7</accession>
<gene>
    <name evidence="2" type="ORF">HERILL_LOCUS3782</name>
</gene>
<dbReference type="PANTHER" id="PTHR44086:SF10">
    <property type="entry name" value="THIOSULFATE SULFURTRANSFERASE_RHODANESE-LIKE DOMAIN-CONTAINING PROTEIN 3"/>
    <property type="match status" value="1"/>
</dbReference>
<protein>
    <recommendedName>
        <fullName evidence="1">Rhodanese domain-containing protein</fullName>
    </recommendedName>
</protein>
<dbReference type="FunCoup" id="A0A7R8UHH7">
    <property type="interactions" value="90"/>
</dbReference>
<keyword evidence="3" id="KW-1185">Reference proteome</keyword>
<dbReference type="OrthoDB" id="566238at2759"/>
<organism evidence="2 3">
    <name type="scientific">Hermetia illucens</name>
    <name type="common">Black soldier fly</name>
    <dbReference type="NCBI Taxonomy" id="343691"/>
    <lineage>
        <taxon>Eukaryota</taxon>
        <taxon>Metazoa</taxon>
        <taxon>Ecdysozoa</taxon>
        <taxon>Arthropoda</taxon>
        <taxon>Hexapoda</taxon>
        <taxon>Insecta</taxon>
        <taxon>Pterygota</taxon>
        <taxon>Neoptera</taxon>
        <taxon>Endopterygota</taxon>
        <taxon>Diptera</taxon>
        <taxon>Brachycera</taxon>
        <taxon>Stratiomyomorpha</taxon>
        <taxon>Stratiomyidae</taxon>
        <taxon>Hermetiinae</taxon>
        <taxon>Hermetia</taxon>
    </lineage>
</organism>
<reference evidence="2 3" key="1">
    <citation type="submission" date="2020-11" db="EMBL/GenBank/DDBJ databases">
        <authorList>
            <person name="Wallbank WR R."/>
            <person name="Pardo Diaz C."/>
            <person name="Kozak K."/>
            <person name="Martin S."/>
            <person name="Jiggins C."/>
            <person name="Moest M."/>
            <person name="Warren A I."/>
            <person name="Generalovic N T."/>
            <person name="Byers J.R.P. K."/>
            <person name="Montejo-Kovacevich G."/>
            <person name="Yen C E."/>
        </authorList>
    </citation>
    <scope>NUCLEOTIDE SEQUENCE [LARGE SCALE GENOMIC DNA]</scope>
</reference>
<dbReference type="InterPro" id="IPR001763">
    <property type="entry name" value="Rhodanese-like_dom"/>
</dbReference>
<dbReference type="PROSITE" id="PS50206">
    <property type="entry name" value="RHODANESE_3"/>
    <property type="match status" value="1"/>
</dbReference>
<proteinExistence type="predicted"/>
<sequence>MATYEEVKDLPNQPSKFLIDVRNLDEVQQTGQIPTSIVIPLPKLEEALRSSNDAFKKTYNREKPSNDAVIIFHCKLGGRAQKATDVAKSLGFKNAKCYKGSWEEWAKKQNIKK</sequence>
<dbReference type="Proteomes" id="UP000594454">
    <property type="component" value="Chromosome 2"/>
</dbReference>
<dbReference type="SUPFAM" id="SSF52821">
    <property type="entry name" value="Rhodanese/Cell cycle control phosphatase"/>
    <property type="match status" value="1"/>
</dbReference>
<evidence type="ECO:0000259" key="1">
    <source>
        <dbReference type="PROSITE" id="PS50206"/>
    </source>
</evidence>
<dbReference type="AlphaFoldDB" id="A0A7R8UHH7"/>
<evidence type="ECO:0000313" key="3">
    <source>
        <dbReference type="Proteomes" id="UP000594454"/>
    </source>
</evidence>
<dbReference type="SMART" id="SM00450">
    <property type="entry name" value="RHOD"/>
    <property type="match status" value="1"/>
</dbReference>
<dbReference type="Pfam" id="PF00581">
    <property type="entry name" value="Rhodanese"/>
    <property type="match status" value="1"/>
</dbReference>
<dbReference type="OMA" id="KTFNTIC"/>